<sequence>MPPLSLSIKDINAFADLGTQVVTERNEFTVTRNGDRYTVTENGQSYTVTTSNGAEKTFPNAGALLVDPAFADLPRIAKNQVVLLSPQRIGDSPVPIVGELKSIVGNSSPFAIEQGQTPWFALDQWLANQQGSSNQDGTDLLLIDGPAGVGKTTVVREAALLRAEYYDGSAPLILQIASRGRVLQNIADLIAFALQDVRSNLTIGQLMSLVRHGLIILAIDGFDELSDPNGFETAWSGLNGLIADSRGVATFLLAGRETFVSTELMQRQLTSFNTENDRLSALTLGDPDPVAAKNWLLQNPGWDHTLLGRKFVEPIFDHGSYALRPFFLDVIAREPAALASDEPPASDLLSYLVQIMLRREAKKFIEALDPPGGPDNTQDYETYVGRFLEEVARDLAENQSEALADDALDLLATVAADGLLPDDQVAAVVQRARTVVFLANDLRAGHVRFAHEQLLQHFLAREALRSVSEGETPRYVRRNLFGRDALEVFAHVARGRHDVSERFLNSVRAGIAQPSRDRTNTNLSVLGVAAACGTAVESADLQIRDVGINELYFPFSAPIGISFRDTAISILYAASADLRNVVFESGVHISTLEVDRRTQLPVQLPQPQMLVHAGGTTSDPSEIQDILNPDAQQSAAHLDWSDDLFEILGRIERYRTFWLRTNLDDTDHQGRRIVTHPSWPSVYSALRSLDLVTVKTKQASGPYAEFIHFRQDVILTEHKDLFRALNG</sequence>
<organism evidence="2 3">
    <name type="scientific">Palleronia sediminis</name>
    <dbReference type="NCBI Taxonomy" id="2547833"/>
    <lineage>
        <taxon>Bacteria</taxon>
        <taxon>Pseudomonadati</taxon>
        <taxon>Pseudomonadota</taxon>
        <taxon>Alphaproteobacteria</taxon>
        <taxon>Rhodobacterales</taxon>
        <taxon>Roseobacteraceae</taxon>
        <taxon>Palleronia</taxon>
    </lineage>
</organism>
<feature type="domain" description="NACHT" evidence="1">
    <location>
        <begin position="140"/>
        <end position="243"/>
    </location>
</feature>
<dbReference type="RefSeq" id="WP_133395114.1">
    <property type="nucleotide sequence ID" value="NZ_SNAA01000001.1"/>
</dbReference>
<evidence type="ECO:0000313" key="2">
    <source>
        <dbReference type="EMBL" id="TDL84005.1"/>
    </source>
</evidence>
<dbReference type="InterPro" id="IPR007111">
    <property type="entry name" value="NACHT_NTPase"/>
</dbReference>
<reference evidence="2 3" key="1">
    <citation type="submission" date="2019-03" db="EMBL/GenBank/DDBJ databases">
        <title>Primorskyibacter sp. SS33 isolated from sediments.</title>
        <authorList>
            <person name="Xunke S."/>
        </authorList>
    </citation>
    <scope>NUCLEOTIDE SEQUENCE [LARGE SCALE GENOMIC DNA]</scope>
    <source>
        <strain evidence="2 3">SS33</strain>
    </source>
</reference>
<name>A0A4R6AKR7_9RHOB</name>
<dbReference type="AlphaFoldDB" id="A0A4R6AKR7"/>
<dbReference type="Pfam" id="PF05729">
    <property type="entry name" value="NACHT"/>
    <property type="match status" value="1"/>
</dbReference>
<evidence type="ECO:0000259" key="1">
    <source>
        <dbReference type="Pfam" id="PF05729"/>
    </source>
</evidence>
<protein>
    <submittedName>
        <fullName evidence="2">NACHT domain-containing protein</fullName>
    </submittedName>
</protein>
<proteinExistence type="predicted"/>
<evidence type="ECO:0000313" key="3">
    <source>
        <dbReference type="Proteomes" id="UP000295701"/>
    </source>
</evidence>
<keyword evidence="3" id="KW-1185">Reference proteome</keyword>
<comment type="caution">
    <text evidence="2">The sequence shown here is derived from an EMBL/GenBank/DDBJ whole genome shotgun (WGS) entry which is preliminary data.</text>
</comment>
<dbReference type="Proteomes" id="UP000295701">
    <property type="component" value="Unassembled WGS sequence"/>
</dbReference>
<dbReference type="Gene3D" id="3.40.50.300">
    <property type="entry name" value="P-loop containing nucleotide triphosphate hydrolases"/>
    <property type="match status" value="1"/>
</dbReference>
<dbReference type="EMBL" id="SNAA01000001">
    <property type="protein sequence ID" value="TDL84005.1"/>
    <property type="molecule type" value="Genomic_DNA"/>
</dbReference>
<dbReference type="SUPFAM" id="SSF52540">
    <property type="entry name" value="P-loop containing nucleoside triphosphate hydrolases"/>
    <property type="match status" value="1"/>
</dbReference>
<dbReference type="InterPro" id="IPR027417">
    <property type="entry name" value="P-loop_NTPase"/>
</dbReference>
<gene>
    <name evidence="2" type="ORF">E2L08_00590</name>
</gene>
<accession>A0A4R6AKR7</accession>
<dbReference type="OrthoDB" id="9146224at2"/>